<dbReference type="PROSITE" id="PS50075">
    <property type="entry name" value="CARRIER"/>
    <property type="match status" value="2"/>
</dbReference>
<evidence type="ECO:0000259" key="6">
    <source>
        <dbReference type="PROSITE" id="PS50075"/>
    </source>
</evidence>
<dbReference type="CDD" id="cd19545">
    <property type="entry name" value="FUM14_C_NRPS-like"/>
    <property type="match status" value="1"/>
</dbReference>
<evidence type="ECO:0000256" key="4">
    <source>
        <dbReference type="ARBA" id="ARBA00022737"/>
    </source>
</evidence>
<dbReference type="EMBL" id="MAVT02000013">
    <property type="protein sequence ID" value="POS81277.1"/>
    <property type="molecule type" value="Genomic_DNA"/>
</dbReference>
<evidence type="ECO:0000256" key="3">
    <source>
        <dbReference type="ARBA" id="ARBA00022598"/>
    </source>
</evidence>
<dbReference type="Gene3D" id="3.30.559.30">
    <property type="entry name" value="Nonribosomal peptide synthetase, condensation domain"/>
    <property type="match status" value="2"/>
</dbReference>
<accession>A0A2P5IFJ7</accession>
<dbReference type="FunFam" id="3.30.300.30:FF:000015">
    <property type="entry name" value="Nonribosomal peptide synthase SidD"/>
    <property type="match status" value="1"/>
</dbReference>
<dbReference type="Pfam" id="PF00501">
    <property type="entry name" value="AMP-binding"/>
    <property type="match status" value="1"/>
</dbReference>
<dbReference type="InterPro" id="IPR042099">
    <property type="entry name" value="ANL_N_sf"/>
</dbReference>
<keyword evidence="4" id="KW-0677">Repeat</keyword>
<dbReference type="Proteomes" id="UP000094444">
    <property type="component" value="Unassembled WGS sequence"/>
</dbReference>
<dbReference type="InterPro" id="IPR056896">
    <property type="entry name" value="SIDD_N"/>
</dbReference>
<protein>
    <recommendedName>
        <fullName evidence="6">Carrier domain-containing protein</fullName>
    </recommendedName>
</protein>
<feature type="domain" description="Carrier" evidence="6">
    <location>
        <begin position="1573"/>
        <end position="1646"/>
    </location>
</feature>
<dbReference type="Gene3D" id="3.30.559.10">
    <property type="entry name" value="Chloramphenicol acetyltransferase-like domain"/>
    <property type="match status" value="2"/>
</dbReference>
<dbReference type="SMART" id="SM00823">
    <property type="entry name" value="PKS_PP"/>
    <property type="match status" value="2"/>
</dbReference>
<keyword evidence="1" id="KW-0596">Phosphopantetheine</keyword>
<organism evidence="7 8">
    <name type="scientific">Diaporthe helianthi</name>
    <dbReference type="NCBI Taxonomy" id="158607"/>
    <lineage>
        <taxon>Eukaryota</taxon>
        <taxon>Fungi</taxon>
        <taxon>Dikarya</taxon>
        <taxon>Ascomycota</taxon>
        <taxon>Pezizomycotina</taxon>
        <taxon>Sordariomycetes</taxon>
        <taxon>Sordariomycetidae</taxon>
        <taxon>Diaporthales</taxon>
        <taxon>Diaporthaceae</taxon>
        <taxon>Diaporthe</taxon>
    </lineage>
</organism>
<dbReference type="InterPro" id="IPR000873">
    <property type="entry name" value="AMP-dep_synth/lig_dom"/>
</dbReference>
<dbReference type="FunFam" id="3.30.559.30:FF:000003">
    <property type="entry name" value="Nonribosomal peptide synthase SidD"/>
    <property type="match status" value="1"/>
</dbReference>
<dbReference type="Gene3D" id="3.30.300.30">
    <property type="match status" value="2"/>
</dbReference>
<evidence type="ECO:0000313" key="7">
    <source>
        <dbReference type="EMBL" id="POS81277.1"/>
    </source>
</evidence>
<keyword evidence="3" id="KW-0436">Ligase</keyword>
<dbReference type="GO" id="GO:0031177">
    <property type="term" value="F:phosphopantetheine binding"/>
    <property type="evidence" value="ECO:0007669"/>
    <property type="project" value="InterPro"/>
</dbReference>
<dbReference type="CDD" id="cd05918">
    <property type="entry name" value="A_NRPS_SidN3_like"/>
    <property type="match status" value="1"/>
</dbReference>
<dbReference type="SUPFAM" id="SSF56801">
    <property type="entry name" value="Acetyl-CoA synthetase-like"/>
    <property type="match status" value="2"/>
</dbReference>
<dbReference type="Gene3D" id="1.10.1200.10">
    <property type="entry name" value="ACP-like"/>
    <property type="match status" value="2"/>
</dbReference>
<evidence type="ECO:0000256" key="2">
    <source>
        <dbReference type="ARBA" id="ARBA00022553"/>
    </source>
</evidence>
<evidence type="ECO:0000256" key="1">
    <source>
        <dbReference type="ARBA" id="ARBA00022450"/>
    </source>
</evidence>
<dbReference type="PROSITE" id="PS00012">
    <property type="entry name" value="PHOSPHOPANTETHEINE"/>
    <property type="match status" value="1"/>
</dbReference>
<keyword evidence="8" id="KW-1185">Reference proteome</keyword>
<dbReference type="CDD" id="cd19542">
    <property type="entry name" value="CT_NRPS-like"/>
    <property type="match status" value="1"/>
</dbReference>
<feature type="domain" description="Carrier" evidence="6">
    <location>
        <begin position="765"/>
        <end position="841"/>
    </location>
</feature>
<dbReference type="GO" id="GO:0043041">
    <property type="term" value="P:amino acid activation for nonribosomal peptide biosynthetic process"/>
    <property type="evidence" value="ECO:0007669"/>
    <property type="project" value="TreeGrafter"/>
</dbReference>
<dbReference type="InterPro" id="IPR045851">
    <property type="entry name" value="AMP-bd_C_sf"/>
</dbReference>
<evidence type="ECO:0000313" key="8">
    <source>
        <dbReference type="Proteomes" id="UP000094444"/>
    </source>
</evidence>
<dbReference type="Gene3D" id="3.40.50.12780">
    <property type="entry name" value="N-terminal domain of ligase-like"/>
    <property type="match status" value="2"/>
</dbReference>
<dbReference type="PROSITE" id="PS00455">
    <property type="entry name" value="AMP_BINDING"/>
    <property type="match status" value="1"/>
</dbReference>
<dbReference type="FunFam" id="1.10.1200.10:FF:000005">
    <property type="entry name" value="Nonribosomal peptide synthetase 1"/>
    <property type="match status" value="2"/>
</dbReference>
<proteinExistence type="inferred from homology"/>
<reference evidence="7" key="1">
    <citation type="submission" date="2017-09" db="EMBL/GenBank/DDBJ databases">
        <title>Polyketide synthases of a Diaporthe helianthi virulent isolate.</title>
        <authorList>
            <person name="Baroncelli R."/>
        </authorList>
    </citation>
    <scope>NUCLEOTIDE SEQUENCE [LARGE SCALE GENOMIC DNA]</scope>
    <source>
        <strain evidence="7">7/96</strain>
    </source>
</reference>
<dbReference type="Pfam" id="PF24895">
    <property type="entry name" value="SIDD_N"/>
    <property type="match status" value="1"/>
</dbReference>
<dbReference type="PANTHER" id="PTHR45527">
    <property type="entry name" value="NONRIBOSOMAL PEPTIDE SYNTHETASE"/>
    <property type="match status" value="1"/>
</dbReference>
<dbReference type="InterPro" id="IPR009081">
    <property type="entry name" value="PP-bd_ACP"/>
</dbReference>
<dbReference type="InterPro" id="IPR036736">
    <property type="entry name" value="ACP-like_sf"/>
</dbReference>
<dbReference type="GO" id="GO:0008610">
    <property type="term" value="P:lipid biosynthetic process"/>
    <property type="evidence" value="ECO:0007669"/>
    <property type="project" value="UniProtKB-ARBA"/>
</dbReference>
<dbReference type="STRING" id="158607.A0A2P5IFJ7"/>
<dbReference type="InterPro" id="IPR001242">
    <property type="entry name" value="Condensation_dom"/>
</dbReference>
<gene>
    <name evidence="7" type="ORF">DHEL01_v200327</name>
</gene>
<sequence length="2099" mass="229776">MGSVGLDEQDITQADGHPFKYLTIDGLFSPSETCLPTALRADVLLTSWLLVLMRTREDRQASFEWAYDGWEDEAIHQRTARRLSTDEVLPGLDLDGSLADAIQRTSRIHASGVKDICTETSCECDTSSRDRSFQVSDCGIQKGAIHLEVRLDDGRLAIRPAWYSQKVLPYTVALHVDILVDIIEMCLSNPRAPIQSCMAPTRHDLDSIWSWCHDLPPTHDFCMQDMVAEQARRHPDKVAIDAWDGTLTYSQIEQYSTFLAGLLRDAGVETHDFVPLCFEKSRWTIVAVLAVMKAGATIAMMDPSLPLGRLQNMAVQVGAMTIVSSRMQHDLGTKILPDGPRLVVEEQAFAHLSDASSELPTLPAVPPTALMYIIFTSGSTGTPKGVKISHRTYTSSAIPRAAAVGYTGDSRVLDFASYAFDVSIDSMLLTLGNGGTLCIPSDEDRLNDINGVMRRMRINYAGITPSVARILEPDVIASLAALGLGGEASAPRDVNMWGRETRIVIGYGPCECTIGCTVNSSAATGRDYISIGPGNGAAMWIVDPNDHDVLVPVGAVGELLVEGPIVGQGYLNDDEKTAAAFIHDPPWLLAGHNGYPGRRGRLYKTGDLGMYDPDGSGEIIFAGRKDTQVKLRGQRVELGEIESQLKAGLPSDANVIAEVIVPQASGGQPTLVAFVSQATRVNGVEELEAAQLSADLTDALSGINTTLAKLLPRYMVPNAYIPVSYIPTLISGKIDRKRLRQFGTTVDLQKLDQGNTAAKATRESRALNDIEQRLRHAWSLVLKVAEDTIHPQDNFFALGGESLAAMKLVSVCRERGLDLSVTSTFSHPTLEEMAETVRIYDVDIQTETAPFSLITQSVDSACLEAAQACGTDPAAVEDIYPCTPTQESLITFSLKSTEPYVAQRIACIPSHLSLDAFKQAWEAVFAANPILRTRVVQLQDPGLQQVVLKQEIDWSYSTSLAEYLEADRNERMDLGQSLARYAIVDDATDGKRYMVWTIHHVQYDGWSEPLILEMVAKALQNSTSSLDFQPKALMKDFVKWIHDTDQTATQDFWRTELHGAVGPQFPPTPSRDYLPTPTGTASRHIHLPKTDGLPFTLATLIRGAWALVASQYTGNDDIVFGETLTGRDITLSGVEDVLGPMNATIPVRVRIDRRRPVRAYLAAVQHAMSSRTPHQHMGMQYIRRVSRDAQHACEAPTGIVVQPEPELVGGEMGFELGDPVREALHFNPYPLMLAFGLRRKGGFRVVASFDTGLVGVLQMERVLAQLEVACVRLVEDLDREVGRVSCMPGEELDLIWRWNQTAPLAPEEATGRLRAGGGIKSGSMYPRIANPWVCDPRNPSQLAPIGCQGELWLESAMLTGDVVETPGWLIAGSSEVVGRAGKVQPTGDIVQLQSDGNLVFIGRKDDIMPASGHAMNVADLEAHCARILPNSARAAAAVFPTMTDGNEQAQDQQVVILIEQQPQQEKSVELMFMRHDISCDETDPDSFRATVYSEIPVSLAVALKKLDKFIRDDLPSSLQPSAYVVVDRLPLKDGHVDRVVLNTFASKIATHVLGQLRDGYNKVWETLGQTNLSASEDILRTAWAKLLGMRPEQIDVDDNFFRLGGDSVLAMKLVSGLRAQGHGLSVADVFQHMRLGDAARVLKVNSASVGKALPYKPFSTLGVENVDQFLADVVRPKLAVPSWSIKDAAPVTDSQALDIRGTVQTPRTSVQYTMLHFAQGIDQWELIGACKELVKTHDILRTVFIEHESAYFQIILDELNIALTTQSADDGIDEAVNKVCTEDIESEFALGSSFFKLFHIEGNDGKHCLVIRLSHALYDGTSLPRLLEDLETLYNNGKVSNFEPFPSYIARTSDQSMQTKALTYWRDLLQDSSLSTLPGQTTQPSGDRGIFKETLAIDNFQVLAHITTANLLTAAWALLLARRTGSPDVTFGGVTSGRGIDMAGVEDVVGPCYQLTPIRVPIQPSWTAGDLLRFVQRQSGESAAHDFLGFDRISRECTRWWSDGQESLFFDSLVHHQDWDDADSMPFAGSSARLEILNPHGDSPRPMKAVSFVKEGHLRVGVVGCERDAEFVEAILGELVAVVQELASPGGGQPLLGNN</sequence>
<dbReference type="OrthoDB" id="416786at2759"/>
<dbReference type="InParanoid" id="A0A2P5IFJ7"/>
<keyword evidence="2" id="KW-0597">Phosphoprotein</keyword>
<dbReference type="NCBIfam" id="TIGR01733">
    <property type="entry name" value="AA-adenyl-dom"/>
    <property type="match status" value="1"/>
</dbReference>
<name>A0A2P5IFJ7_DIAHE</name>
<comment type="caution">
    <text evidence="7">The sequence shown here is derived from an EMBL/GenBank/DDBJ whole genome shotgun (WGS) entry which is preliminary data.</text>
</comment>
<dbReference type="SUPFAM" id="SSF47336">
    <property type="entry name" value="ACP-like"/>
    <property type="match status" value="2"/>
</dbReference>
<dbReference type="GO" id="GO:0005737">
    <property type="term" value="C:cytoplasm"/>
    <property type="evidence" value="ECO:0007669"/>
    <property type="project" value="TreeGrafter"/>
</dbReference>
<dbReference type="PANTHER" id="PTHR45527:SF3">
    <property type="entry name" value="SIDEROPHORE SYNTHETASE (EUROFUNG)"/>
    <property type="match status" value="1"/>
</dbReference>
<dbReference type="Pfam" id="PF00668">
    <property type="entry name" value="Condensation"/>
    <property type="match status" value="2"/>
</dbReference>
<dbReference type="FunFam" id="3.30.559.10:FF:000034">
    <property type="entry name" value="Nonribosomal peptide synthase sidD"/>
    <property type="match status" value="1"/>
</dbReference>
<dbReference type="InterPro" id="IPR006162">
    <property type="entry name" value="Ppantetheine_attach_site"/>
</dbReference>
<dbReference type="GO" id="GO:0044550">
    <property type="term" value="P:secondary metabolite biosynthetic process"/>
    <property type="evidence" value="ECO:0007669"/>
    <property type="project" value="TreeGrafter"/>
</dbReference>
<dbReference type="InterPro" id="IPR010071">
    <property type="entry name" value="AA_adenyl_dom"/>
</dbReference>
<evidence type="ECO:0000256" key="5">
    <source>
        <dbReference type="ARBA" id="ARBA00029454"/>
    </source>
</evidence>
<dbReference type="InterPro" id="IPR020845">
    <property type="entry name" value="AMP-binding_CS"/>
</dbReference>
<dbReference type="FunFam" id="3.40.50.12780:FF:000014">
    <property type="entry name" value="Nonribosomal peptide synthetase 1"/>
    <property type="match status" value="1"/>
</dbReference>
<dbReference type="GO" id="GO:0016874">
    <property type="term" value="F:ligase activity"/>
    <property type="evidence" value="ECO:0007669"/>
    <property type="project" value="UniProtKB-KW"/>
</dbReference>
<dbReference type="InterPro" id="IPR023213">
    <property type="entry name" value="CAT-like_dom_sf"/>
</dbReference>
<dbReference type="SUPFAM" id="SSF52777">
    <property type="entry name" value="CoA-dependent acyltransferases"/>
    <property type="match status" value="4"/>
</dbReference>
<dbReference type="Pfam" id="PF00550">
    <property type="entry name" value="PP-binding"/>
    <property type="match status" value="2"/>
</dbReference>
<comment type="similarity">
    <text evidence="5">Belongs to the NRP synthetase family.</text>
</comment>
<dbReference type="InterPro" id="IPR020806">
    <property type="entry name" value="PKS_PP-bd"/>
</dbReference>